<protein>
    <submittedName>
        <fullName evidence="2">Uncharacterized protein</fullName>
    </submittedName>
</protein>
<evidence type="ECO:0000256" key="1">
    <source>
        <dbReference type="SAM" id="MobiDB-lite"/>
    </source>
</evidence>
<feature type="region of interest" description="Disordered" evidence="1">
    <location>
        <begin position="71"/>
        <end position="106"/>
    </location>
</feature>
<feature type="compositionally biased region" description="Polar residues" evidence="1">
    <location>
        <begin position="90"/>
        <end position="106"/>
    </location>
</feature>
<reference evidence="2 3" key="1">
    <citation type="submission" date="2019-03" db="EMBL/GenBank/DDBJ databases">
        <title>Draft genome sequences of novel Actinobacteria.</title>
        <authorList>
            <person name="Sahin N."/>
            <person name="Ay H."/>
            <person name="Saygin H."/>
        </authorList>
    </citation>
    <scope>NUCLEOTIDE SEQUENCE [LARGE SCALE GENOMIC DNA]</scope>
    <source>
        <strain evidence="2 3">16K404</strain>
    </source>
</reference>
<keyword evidence="3" id="KW-1185">Reference proteome</keyword>
<name>A0A4R4UTT9_9PSEU</name>
<evidence type="ECO:0000313" key="3">
    <source>
        <dbReference type="Proteomes" id="UP000294744"/>
    </source>
</evidence>
<dbReference type="AlphaFoldDB" id="A0A4R4UTT9"/>
<proteinExistence type="predicted"/>
<dbReference type="Proteomes" id="UP000294744">
    <property type="component" value="Unassembled WGS sequence"/>
</dbReference>
<sequence length="106" mass="11067">MIPEDQAAPRQRGRTRATIEDLLLDAAASTALEATAVRDLDEARVILSMTDQLLGGPVLAEDHNVTVLAARPKAASSEDGPSGRVIQLGWNHTSADPGNTASGDLP</sequence>
<dbReference type="EMBL" id="SMKV01000004">
    <property type="protein sequence ID" value="TDC95491.1"/>
    <property type="molecule type" value="Genomic_DNA"/>
</dbReference>
<evidence type="ECO:0000313" key="2">
    <source>
        <dbReference type="EMBL" id="TDC95491.1"/>
    </source>
</evidence>
<accession>A0A4R4UTT9</accession>
<gene>
    <name evidence="2" type="ORF">E1161_04750</name>
</gene>
<organism evidence="2 3">
    <name type="scientific">Saccharopolyspora aridisoli</name>
    <dbReference type="NCBI Taxonomy" id="2530385"/>
    <lineage>
        <taxon>Bacteria</taxon>
        <taxon>Bacillati</taxon>
        <taxon>Actinomycetota</taxon>
        <taxon>Actinomycetes</taxon>
        <taxon>Pseudonocardiales</taxon>
        <taxon>Pseudonocardiaceae</taxon>
        <taxon>Saccharopolyspora</taxon>
    </lineage>
</organism>
<comment type="caution">
    <text evidence="2">The sequence shown here is derived from an EMBL/GenBank/DDBJ whole genome shotgun (WGS) entry which is preliminary data.</text>
</comment>
<dbReference type="RefSeq" id="WP_132619956.1">
    <property type="nucleotide sequence ID" value="NZ_SMKV01000004.1"/>
</dbReference>